<dbReference type="Proteomes" id="UP000054624">
    <property type="component" value="Unassembled WGS sequence"/>
</dbReference>
<organism evidence="1 2">
    <name type="scientific">Caballeronia temeraria</name>
    <dbReference type="NCBI Taxonomy" id="1777137"/>
    <lineage>
        <taxon>Bacteria</taxon>
        <taxon>Pseudomonadati</taxon>
        <taxon>Pseudomonadota</taxon>
        <taxon>Betaproteobacteria</taxon>
        <taxon>Burkholderiales</taxon>
        <taxon>Burkholderiaceae</taxon>
        <taxon>Caballeronia</taxon>
    </lineage>
</organism>
<dbReference type="STRING" id="1777137.AWB76_07281"/>
<gene>
    <name evidence="1" type="ORF">AWB76_07281</name>
</gene>
<accession>A0A158DP52</accession>
<dbReference type="AlphaFoldDB" id="A0A158DP52"/>
<sequence>MSMSLRNELGLTLNGALERLIAGVEVTLKTRHI</sequence>
<proteinExistence type="predicted"/>
<dbReference type="EMBL" id="FCOI02000048">
    <property type="protein sequence ID" value="SAK96382.1"/>
    <property type="molecule type" value="Genomic_DNA"/>
</dbReference>
<evidence type="ECO:0000313" key="1">
    <source>
        <dbReference type="EMBL" id="SAK96382.1"/>
    </source>
</evidence>
<evidence type="ECO:0000313" key="2">
    <source>
        <dbReference type="Proteomes" id="UP000054624"/>
    </source>
</evidence>
<reference evidence="2" key="1">
    <citation type="submission" date="2016-01" db="EMBL/GenBank/DDBJ databases">
        <authorList>
            <person name="Peeters Charlotte."/>
        </authorList>
    </citation>
    <scope>NUCLEOTIDE SEQUENCE [LARGE SCALE GENOMIC DNA]</scope>
</reference>
<protein>
    <submittedName>
        <fullName evidence="1">Uncharacterized protein</fullName>
    </submittedName>
</protein>
<keyword evidence="2" id="KW-1185">Reference proteome</keyword>
<name>A0A158DP52_9BURK</name>